<evidence type="ECO:0000313" key="2">
    <source>
        <dbReference type="Proteomes" id="UP000568839"/>
    </source>
</evidence>
<proteinExistence type="predicted"/>
<comment type="caution">
    <text evidence="1">The sequence shown here is derived from an EMBL/GenBank/DDBJ whole genome shotgun (WGS) entry which is preliminary data.</text>
</comment>
<dbReference type="AlphaFoldDB" id="A0A841PUX0"/>
<keyword evidence="2" id="KW-1185">Reference proteome</keyword>
<dbReference type="EMBL" id="JACHHJ010000008">
    <property type="protein sequence ID" value="MBB6451524.1"/>
    <property type="molecule type" value="Genomic_DNA"/>
</dbReference>
<protein>
    <submittedName>
        <fullName evidence="1">Uncharacterized protein</fullName>
    </submittedName>
</protein>
<reference evidence="1 2" key="1">
    <citation type="submission" date="2020-08" db="EMBL/GenBank/DDBJ databases">
        <title>Genomic Encyclopedia of Type Strains, Phase IV (KMG-IV): sequencing the most valuable type-strain genomes for metagenomic binning, comparative biology and taxonomic classification.</title>
        <authorList>
            <person name="Goeker M."/>
        </authorList>
    </citation>
    <scope>NUCLEOTIDE SEQUENCE [LARGE SCALE GENOMIC DNA]</scope>
    <source>
        <strain evidence="1 2">DSM 21769</strain>
    </source>
</reference>
<evidence type="ECO:0000313" key="1">
    <source>
        <dbReference type="EMBL" id="MBB6451524.1"/>
    </source>
</evidence>
<name>A0A841PUX0_9BACL</name>
<organism evidence="1 2">
    <name type="scientific">Geomicrobium halophilum</name>
    <dbReference type="NCBI Taxonomy" id="549000"/>
    <lineage>
        <taxon>Bacteria</taxon>
        <taxon>Bacillati</taxon>
        <taxon>Bacillota</taxon>
        <taxon>Bacilli</taxon>
        <taxon>Bacillales</taxon>
        <taxon>Geomicrobium</taxon>
    </lineage>
</organism>
<accession>A0A841PUX0</accession>
<dbReference type="Proteomes" id="UP000568839">
    <property type="component" value="Unassembled WGS sequence"/>
</dbReference>
<dbReference type="RefSeq" id="WP_184405846.1">
    <property type="nucleotide sequence ID" value="NZ_JACHHJ010000008.1"/>
</dbReference>
<sequence length="107" mass="12321">MANQPLISQTSASLIEHARRQGLSELELQQAFAEEDVSFLNAKSAEYFNYDELFTYAKRHNEELVRAIEQGYQMKFNTLDGLKTWLTEKFGFQEGVPTEKKQAKLKG</sequence>
<gene>
    <name evidence="1" type="ORF">HNR44_003537</name>
</gene>